<dbReference type="Proteomes" id="UP000654075">
    <property type="component" value="Unassembled WGS sequence"/>
</dbReference>
<keyword evidence="2" id="KW-1185">Reference proteome</keyword>
<dbReference type="EMBL" id="CAJNNV010005095">
    <property type="protein sequence ID" value="CAE8591642.1"/>
    <property type="molecule type" value="Genomic_DNA"/>
</dbReference>
<accession>A0A813DSI6</accession>
<organism evidence="1 2">
    <name type="scientific">Polarella glacialis</name>
    <name type="common">Dinoflagellate</name>
    <dbReference type="NCBI Taxonomy" id="89957"/>
    <lineage>
        <taxon>Eukaryota</taxon>
        <taxon>Sar</taxon>
        <taxon>Alveolata</taxon>
        <taxon>Dinophyceae</taxon>
        <taxon>Suessiales</taxon>
        <taxon>Suessiaceae</taxon>
        <taxon>Polarella</taxon>
    </lineage>
</organism>
<gene>
    <name evidence="1" type="ORF">PGLA1383_LOCUS10310</name>
</gene>
<dbReference type="OMA" id="CEDPESC"/>
<proteinExistence type="predicted"/>
<sequence>MPHCWFSAEVDEGPDEAGVYRVSWVFDGGEETALFRQVYAKHVRRQLTGEACGKRSFEATTSTSEEFVDSPNCTLLLQLHWEGSNESWNSLATKKLQEELMPDEVIGGFDWHVIFRFSAGRIDACEKAHDTVQSVLLKYEDQEQCYTHPYVKAVSLIRGR</sequence>
<evidence type="ECO:0000313" key="1">
    <source>
        <dbReference type="EMBL" id="CAE8591642.1"/>
    </source>
</evidence>
<comment type="caution">
    <text evidence="1">The sequence shown here is derived from an EMBL/GenBank/DDBJ whole genome shotgun (WGS) entry which is preliminary data.</text>
</comment>
<protein>
    <submittedName>
        <fullName evidence="1">Uncharacterized protein</fullName>
    </submittedName>
</protein>
<reference evidence="1" key="1">
    <citation type="submission" date="2021-02" db="EMBL/GenBank/DDBJ databases">
        <authorList>
            <person name="Dougan E. K."/>
            <person name="Rhodes N."/>
            <person name="Thang M."/>
            <person name="Chan C."/>
        </authorList>
    </citation>
    <scope>NUCLEOTIDE SEQUENCE</scope>
</reference>
<evidence type="ECO:0000313" key="2">
    <source>
        <dbReference type="Proteomes" id="UP000654075"/>
    </source>
</evidence>
<dbReference type="AlphaFoldDB" id="A0A813DSI6"/>
<name>A0A813DSI6_POLGL</name>